<evidence type="ECO:0000313" key="4">
    <source>
        <dbReference type="EMBL" id="RXH55028.1"/>
    </source>
</evidence>
<reference evidence="5" key="2">
    <citation type="submission" date="2019-02" db="EMBL/GenBank/DDBJ databases">
        <title>Granulicella sibirica sp. nov., a psychrotolerant acidobacterium isolated from an organic soil layer in forested tundra, West Siberia.</title>
        <authorList>
            <person name="Oshkin I.Y."/>
            <person name="Kulichevskaya I.S."/>
            <person name="Rijpstra W.I.C."/>
            <person name="Sinninghe Damste J.S."/>
            <person name="Rakitin A.L."/>
            <person name="Ravin N.V."/>
            <person name="Dedysh S.N."/>
        </authorList>
    </citation>
    <scope>NUCLEOTIDE SEQUENCE [LARGE SCALE GENOMIC DNA]</scope>
    <source>
        <strain evidence="5">AF10</strain>
    </source>
</reference>
<evidence type="ECO:0000259" key="3">
    <source>
        <dbReference type="Pfam" id="PF17782"/>
    </source>
</evidence>
<dbReference type="NCBIfam" id="TIGR00732">
    <property type="entry name" value="dprA"/>
    <property type="match status" value="1"/>
</dbReference>
<evidence type="ECO:0000259" key="2">
    <source>
        <dbReference type="Pfam" id="PF02481"/>
    </source>
</evidence>
<dbReference type="GO" id="GO:0009294">
    <property type="term" value="P:DNA-mediated transformation"/>
    <property type="evidence" value="ECO:0007669"/>
    <property type="project" value="InterPro"/>
</dbReference>
<proteinExistence type="inferred from homology"/>
<organism evidence="4 5">
    <name type="scientific">Granulicella sibirica</name>
    <dbReference type="NCBI Taxonomy" id="2479048"/>
    <lineage>
        <taxon>Bacteria</taxon>
        <taxon>Pseudomonadati</taxon>
        <taxon>Acidobacteriota</taxon>
        <taxon>Terriglobia</taxon>
        <taxon>Terriglobales</taxon>
        <taxon>Acidobacteriaceae</taxon>
        <taxon>Granulicella</taxon>
    </lineage>
</organism>
<dbReference type="InterPro" id="IPR041614">
    <property type="entry name" value="DprA_WH"/>
</dbReference>
<dbReference type="InterPro" id="IPR003488">
    <property type="entry name" value="DprA"/>
</dbReference>
<feature type="domain" description="DprA winged helix" evidence="3">
    <location>
        <begin position="331"/>
        <end position="388"/>
    </location>
</feature>
<keyword evidence="5" id="KW-1185">Reference proteome</keyword>
<protein>
    <submittedName>
        <fullName evidence="4">Rossmann fold nucleotide-binding protein Smf</fullName>
    </submittedName>
</protein>
<comment type="caution">
    <text evidence="4">The sequence shown here is derived from an EMBL/GenBank/DDBJ whole genome shotgun (WGS) entry which is preliminary data.</text>
</comment>
<dbReference type="SUPFAM" id="SSF102405">
    <property type="entry name" value="MCP/YpsA-like"/>
    <property type="match status" value="1"/>
</dbReference>
<dbReference type="Pfam" id="PF02481">
    <property type="entry name" value="DNA_processg_A"/>
    <property type="match status" value="1"/>
</dbReference>
<dbReference type="PANTHER" id="PTHR43022:SF1">
    <property type="entry name" value="PROTEIN SMF"/>
    <property type="match status" value="1"/>
</dbReference>
<dbReference type="AlphaFoldDB" id="A0A4Q0SZG8"/>
<evidence type="ECO:0000256" key="1">
    <source>
        <dbReference type="ARBA" id="ARBA00006525"/>
    </source>
</evidence>
<dbReference type="Gene3D" id="3.40.50.450">
    <property type="match status" value="1"/>
</dbReference>
<dbReference type="EMBL" id="RDSM01000003">
    <property type="protein sequence ID" value="RXH55028.1"/>
    <property type="molecule type" value="Genomic_DNA"/>
</dbReference>
<sequence length="394" mass="42868">MVQATQAGSETRRLAWMALTLTPGMGPTRIARAVQRLGQAELLFEASLTELESLNLPSKSAQFIADGRARTLAEDEVRRLIDTGGSFLTFDDPAYPERLREIFDPPAVLWIRGNPGILGLPGIAVVGTRQPTPYGAGMAERLSRDLALRKLIILSGMARGVDTAAHKGAIDARGATVAVWGTGIDVIYPKENKRLAEQIVETGGAIVSEYPLGTFPAPQNFPIRNRILSGMSVGVLVIEAGEHSGTRITARCAMEQNRDVYAVPGNVTNRNAWGPNTLIKQGAKLTATWEDIWEDLPSHIRLALEDALHATGADESKLPASASLFTDAEQGAKLPEHERLVFERLRHDEALQLDELMEGLEGTLASPEIFTALFELELAGRVRQLPGKHYVRAF</sequence>
<dbReference type="InterPro" id="IPR036388">
    <property type="entry name" value="WH-like_DNA-bd_sf"/>
</dbReference>
<dbReference type="InterPro" id="IPR057666">
    <property type="entry name" value="DrpA_SLOG"/>
</dbReference>
<comment type="similarity">
    <text evidence="1">Belongs to the DprA/Smf family.</text>
</comment>
<gene>
    <name evidence="4" type="ORF">GRAN_4132</name>
</gene>
<feature type="domain" description="Smf/DprA SLOG" evidence="2">
    <location>
        <begin position="87"/>
        <end position="296"/>
    </location>
</feature>
<dbReference type="Pfam" id="PF17782">
    <property type="entry name" value="WHD_DprA"/>
    <property type="match status" value="1"/>
</dbReference>
<accession>A0A4Q0SZG8</accession>
<dbReference type="Proteomes" id="UP000289437">
    <property type="component" value="Unassembled WGS sequence"/>
</dbReference>
<evidence type="ECO:0000313" key="5">
    <source>
        <dbReference type="Proteomes" id="UP000289437"/>
    </source>
</evidence>
<name>A0A4Q0SZG8_9BACT</name>
<dbReference type="PANTHER" id="PTHR43022">
    <property type="entry name" value="PROTEIN SMF"/>
    <property type="match status" value="1"/>
</dbReference>
<reference evidence="4 5" key="1">
    <citation type="submission" date="2018-11" db="EMBL/GenBank/DDBJ databases">
        <authorList>
            <person name="Mardanov A.V."/>
            <person name="Ravin N.V."/>
            <person name="Dedysh S.N."/>
        </authorList>
    </citation>
    <scope>NUCLEOTIDE SEQUENCE [LARGE SCALE GENOMIC DNA]</scope>
    <source>
        <strain evidence="4 5">AF10</strain>
    </source>
</reference>
<dbReference type="Gene3D" id="1.10.10.10">
    <property type="entry name" value="Winged helix-like DNA-binding domain superfamily/Winged helix DNA-binding domain"/>
    <property type="match status" value="1"/>
</dbReference>